<comment type="caution">
    <text evidence="1">The sequence shown here is derived from an EMBL/GenBank/DDBJ whole genome shotgun (WGS) entry which is preliminary data.</text>
</comment>
<reference evidence="1 2" key="1">
    <citation type="submission" date="2024-09" db="EMBL/GenBank/DDBJ databases">
        <authorList>
            <person name="Sun Q."/>
            <person name="Mori K."/>
        </authorList>
    </citation>
    <scope>NUCLEOTIDE SEQUENCE [LARGE SCALE GENOMIC DNA]</scope>
    <source>
        <strain evidence="1 2">CCM 7706</strain>
    </source>
</reference>
<dbReference type="InterPro" id="IPR018684">
    <property type="entry name" value="DUF2171"/>
</dbReference>
<evidence type="ECO:0000313" key="2">
    <source>
        <dbReference type="Proteomes" id="UP001589798"/>
    </source>
</evidence>
<sequence>MTRPPMQSTDDENAWATASGTIRRGMKVLDPAGVCLGTVDRVEGEEILLEGPSGGFIAVSQVDGVTGEAVLLSFRGDATFGLGAEP</sequence>
<gene>
    <name evidence="1" type="ORF">ACFFJC_15175</name>
</gene>
<dbReference type="Pfam" id="PF09939">
    <property type="entry name" value="DUF2171"/>
    <property type="match status" value="1"/>
</dbReference>
<dbReference type="Proteomes" id="UP001589798">
    <property type="component" value="Unassembled WGS sequence"/>
</dbReference>
<dbReference type="EMBL" id="JBHLWK010000018">
    <property type="protein sequence ID" value="MFC0205606.1"/>
    <property type="molecule type" value="Genomic_DNA"/>
</dbReference>
<protein>
    <submittedName>
        <fullName evidence="1">DUF2171 domain-containing protein</fullName>
    </submittedName>
</protein>
<accession>A0ABV6CYX9</accession>
<evidence type="ECO:0000313" key="1">
    <source>
        <dbReference type="EMBL" id="MFC0205606.1"/>
    </source>
</evidence>
<dbReference type="RefSeq" id="WP_379488337.1">
    <property type="nucleotide sequence ID" value="NZ_JBHLWK010000018.1"/>
</dbReference>
<proteinExistence type="predicted"/>
<name>A0ABV6CYX9_9SPHN</name>
<organism evidence="1 2">
    <name type="scientific">Novosphingobium soli</name>
    <dbReference type="NCBI Taxonomy" id="574956"/>
    <lineage>
        <taxon>Bacteria</taxon>
        <taxon>Pseudomonadati</taxon>
        <taxon>Pseudomonadota</taxon>
        <taxon>Alphaproteobacteria</taxon>
        <taxon>Sphingomonadales</taxon>
        <taxon>Sphingomonadaceae</taxon>
        <taxon>Novosphingobium</taxon>
    </lineage>
</organism>
<keyword evidence="2" id="KW-1185">Reference proteome</keyword>